<accession>A0A9I9EKN5</accession>
<dbReference type="AlphaFoldDB" id="A0A9I9EKN5"/>
<organism evidence="2">
    <name type="scientific">Cucumis melo</name>
    <name type="common">Muskmelon</name>
    <dbReference type="NCBI Taxonomy" id="3656"/>
    <lineage>
        <taxon>Eukaryota</taxon>
        <taxon>Viridiplantae</taxon>
        <taxon>Streptophyta</taxon>
        <taxon>Embryophyta</taxon>
        <taxon>Tracheophyta</taxon>
        <taxon>Spermatophyta</taxon>
        <taxon>Magnoliopsida</taxon>
        <taxon>eudicotyledons</taxon>
        <taxon>Gunneridae</taxon>
        <taxon>Pentapetalae</taxon>
        <taxon>rosids</taxon>
        <taxon>fabids</taxon>
        <taxon>Cucurbitales</taxon>
        <taxon>Cucurbitaceae</taxon>
        <taxon>Benincaseae</taxon>
        <taxon>Cucumis</taxon>
    </lineage>
</organism>
<evidence type="ECO:0000256" key="1">
    <source>
        <dbReference type="SAM" id="Phobius"/>
    </source>
</evidence>
<proteinExistence type="predicted"/>
<feature type="transmembrane region" description="Helical" evidence="1">
    <location>
        <begin position="101"/>
        <end position="124"/>
    </location>
</feature>
<evidence type="ECO:0000313" key="2">
    <source>
        <dbReference type="EnsemblPlants" id="MELO3C035060.2.1"/>
    </source>
</evidence>
<dbReference type="PANTHER" id="PTHR31973">
    <property type="entry name" value="POLYPROTEIN, PUTATIVE-RELATED"/>
    <property type="match status" value="1"/>
</dbReference>
<dbReference type="EnsemblPlants" id="MELO3C035060.2.1">
    <property type="protein sequence ID" value="MELO3C035060.2.1"/>
    <property type="gene ID" value="MELO3C035060.2"/>
</dbReference>
<protein>
    <recommendedName>
        <fullName evidence="3">Protein FAR-RED ELONGATED HYPOCOTYL 3-like</fullName>
    </recommendedName>
</protein>
<keyword evidence="1" id="KW-0812">Transmembrane</keyword>
<evidence type="ECO:0008006" key="3">
    <source>
        <dbReference type="Google" id="ProtNLM"/>
    </source>
</evidence>
<sequence length="437" mass="50189">MFDHPPEYLLISFPSKVLHHRKFVLCRQFISHLEISSTAENPPPPETSYFITVFIASPAVICSLPEIYSTFRIFFHRLKLLILSLEISSTAKNPPPPETSYFIIVFRASPLVIYSTILSVFTYIRMTRIAAYFDVNEHMCYKELYTSLRSKLDSIIDMNNIDIYICLGPIECVKKDLAITNDNDVKWVYHIIISNVERYIALIVHFVGSLIICLGSSSSSSFQTQIHDYRSRFFENITMSEYVTVKSNKEVMILQCAIRNCKWSLRTSCCIYGDRSLWVFTRFDSEHTCSVDVPLTDHRQVTFTVIKDLIKNKISLAGFELLTPKDIVHFIRVKHGLSISYQKAWRAREPALDDIRGSLEDSYKMLPRFAYILKLNNPNSVVEYKVDADGRFLYFFIALSDSISGWQHCCLVISIDGTSLKNKYGDTLSASIPDAND</sequence>
<keyword evidence="1" id="KW-0472">Membrane</keyword>
<dbReference type="Gramene" id="MELO3C035060.2.1">
    <property type="protein sequence ID" value="MELO3C035060.2.1"/>
    <property type="gene ID" value="MELO3C035060.2"/>
</dbReference>
<dbReference type="PANTHER" id="PTHR31973:SF187">
    <property type="entry name" value="MUTATOR TRANSPOSASE MUDRA PROTEIN"/>
    <property type="match status" value="1"/>
</dbReference>
<name>A0A9I9EKN5_CUCME</name>
<reference evidence="2" key="1">
    <citation type="submission" date="2023-03" db="UniProtKB">
        <authorList>
            <consortium name="EnsemblPlants"/>
        </authorList>
    </citation>
    <scope>IDENTIFICATION</scope>
</reference>
<keyword evidence="1" id="KW-1133">Transmembrane helix</keyword>